<organism evidence="11 12">
    <name type="scientific">Diplodia seriata</name>
    <dbReference type="NCBI Taxonomy" id="420778"/>
    <lineage>
        <taxon>Eukaryota</taxon>
        <taxon>Fungi</taxon>
        <taxon>Dikarya</taxon>
        <taxon>Ascomycota</taxon>
        <taxon>Pezizomycotina</taxon>
        <taxon>Dothideomycetes</taxon>
        <taxon>Dothideomycetes incertae sedis</taxon>
        <taxon>Botryosphaeriales</taxon>
        <taxon>Botryosphaeriaceae</taxon>
        <taxon>Diplodia</taxon>
    </lineage>
</organism>
<reference evidence="11 12" key="1">
    <citation type="submission" date="2017-01" db="EMBL/GenBank/DDBJ databases">
        <title>Draft genome sequence of Diplodia seriata F98.1, a fungal species involved in grapevine trunk diseases.</title>
        <authorList>
            <person name="Robert-Siegwald G."/>
            <person name="Vallet J."/>
            <person name="Abou-Mansour E."/>
            <person name="Xu J."/>
            <person name="Rey P."/>
            <person name="Bertsch C."/>
            <person name="Rego C."/>
            <person name="Larignon P."/>
            <person name="Fontaine F."/>
            <person name="Lebrun M.-H."/>
        </authorList>
    </citation>
    <scope>NUCLEOTIDE SEQUENCE [LARGE SCALE GENOMIC DNA]</scope>
    <source>
        <strain evidence="11 12">F98.1</strain>
    </source>
</reference>
<evidence type="ECO:0000256" key="4">
    <source>
        <dbReference type="ARBA" id="ARBA00022705"/>
    </source>
</evidence>
<keyword evidence="10" id="KW-0808">Transferase</keyword>
<evidence type="ECO:0000313" key="12">
    <source>
        <dbReference type="Proteomes" id="UP000190776"/>
    </source>
</evidence>
<comment type="function">
    <text evidence="6">Accessory subunit of the DNA polymerase alpha complex (also known as the alpha DNA polymerase-primase complex) which plays an essential role in the initiation of DNA synthesis.</text>
</comment>
<dbReference type="Proteomes" id="UP001430584">
    <property type="component" value="Unassembled WGS sequence"/>
</dbReference>
<reference evidence="10 13" key="2">
    <citation type="submission" date="2024-02" db="EMBL/GenBank/DDBJ databases">
        <title>De novo assembly and annotation of 12 fungi associated with fruit tree decline syndrome in Ontario, Canada.</title>
        <authorList>
            <person name="Sulman M."/>
            <person name="Ellouze W."/>
            <person name="Ilyukhin E."/>
        </authorList>
    </citation>
    <scope>NUCLEOTIDE SEQUENCE [LARGE SCALE GENOMIC DNA]</scope>
    <source>
        <strain evidence="10 13">FDS-637</strain>
    </source>
</reference>
<evidence type="ECO:0000256" key="1">
    <source>
        <dbReference type="ARBA" id="ARBA00004123"/>
    </source>
</evidence>
<evidence type="ECO:0000313" key="11">
    <source>
        <dbReference type="EMBL" id="OMP83210.1"/>
    </source>
</evidence>
<feature type="compositionally biased region" description="Polar residues" evidence="7">
    <location>
        <begin position="145"/>
        <end position="156"/>
    </location>
</feature>
<evidence type="ECO:0000256" key="3">
    <source>
        <dbReference type="ARBA" id="ARBA00018596"/>
    </source>
</evidence>
<dbReference type="Gene3D" id="3.60.21.60">
    <property type="match status" value="2"/>
</dbReference>
<dbReference type="GO" id="GO:0003887">
    <property type="term" value="F:DNA-directed DNA polymerase activity"/>
    <property type="evidence" value="ECO:0007669"/>
    <property type="project" value="UniProtKB-KW"/>
</dbReference>
<protein>
    <recommendedName>
        <fullName evidence="3 6">DNA polymerase alpha subunit B</fullName>
    </recommendedName>
</protein>
<dbReference type="Proteomes" id="UP000190776">
    <property type="component" value="Unassembled WGS sequence"/>
</dbReference>
<evidence type="ECO:0000313" key="10">
    <source>
        <dbReference type="EMBL" id="KAL0263555.1"/>
    </source>
</evidence>
<dbReference type="Pfam" id="PF22062">
    <property type="entry name" value="OB_DPOA2"/>
    <property type="match status" value="1"/>
</dbReference>
<comment type="subcellular location">
    <subcellularLocation>
        <location evidence="1 6">Nucleus</location>
    </subcellularLocation>
</comment>
<keyword evidence="10" id="KW-0239">DNA-directed DNA polymerase</keyword>
<keyword evidence="10" id="KW-0548">Nucleotidyltransferase</keyword>
<dbReference type="PANTHER" id="PTHR23061:SF12">
    <property type="entry name" value="DNA POLYMERASE ALPHA SUBUNIT B"/>
    <property type="match status" value="1"/>
</dbReference>
<sequence length="681" mass="73810">MDDTASEINELFSSPNATLPQDVLLELQSLLRLHSISPQELFYKWESYSIKMGPDTTLTLKTARDFKKDIQETLERENRAKAAHARSDRRTVAPSRAGASNADVFGVLDGLVPGTPNGASRTPVNGSAAKRKSAFDSPAAKATKSAIQSSPQTPHATNGVVGATATSFADRPNAGQIMETLNAHIPLPDPPAESPAEPRVKLKANTELAKFGYKTMAMKLSEASEILDDRIDEFLQFIQEHHNLDDGAFGNPASQSTSEIVAVGRIASDSSEGKLNAASLVLETSRRTGAGLRVPLQVDSLPSYSFFPGQIVAVRGSNPSGSFFTAKELLEIPLLGPAASTVAELDLANARLASTGDMDVDESETGTRPLGIMVASGPYTPSHVLDFAAFHALMETALESRPDVLVLNGPFLDIEHPSVINGDFEIPDNAIPNPDKATLKDVFRYHISRPINQLTAQHPSITIIIQLSVRDAIAKHVSFPQDRLKRQEVSLPRQATIVTNPVTISINEMVVGITSLDILDMLRREECVSEKAKMTNAMVRWGASLISQRSFCPVFPPTAREVFPKIEADRDGATAGEGEGEDDRIDVLPVGAMLDTSFLKLTEWLNVRPDVLITPSALTPFAKVINSVLVLNPGTLSKKRGPGTFARMTVLPATITDEEREQNDIVPHKFFERSRVDIVHV</sequence>
<dbReference type="InterPro" id="IPR054300">
    <property type="entry name" value="OB_DPOA2"/>
</dbReference>
<dbReference type="GeneID" id="92006621"/>
<dbReference type="FunFam" id="3.60.21.60:FF:000008">
    <property type="entry name" value="DNA polymerase alpha subunit B"/>
    <property type="match status" value="1"/>
</dbReference>
<keyword evidence="13" id="KW-1185">Reference proteome</keyword>
<feature type="region of interest" description="Disordered" evidence="7">
    <location>
        <begin position="115"/>
        <end position="159"/>
    </location>
</feature>
<evidence type="ECO:0000259" key="8">
    <source>
        <dbReference type="Pfam" id="PF04042"/>
    </source>
</evidence>
<dbReference type="EMBL" id="MSZU01000111">
    <property type="protein sequence ID" value="OMP83210.1"/>
    <property type="molecule type" value="Genomic_DNA"/>
</dbReference>
<dbReference type="EMBL" id="JAJVCZ030000002">
    <property type="protein sequence ID" value="KAL0263555.1"/>
    <property type="molecule type" value="Genomic_DNA"/>
</dbReference>
<feature type="region of interest" description="Disordered" evidence="7">
    <location>
        <begin position="77"/>
        <end position="97"/>
    </location>
</feature>
<name>A0A1S8B6P5_9PEZI</name>
<evidence type="ECO:0000259" key="9">
    <source>
        <dbReference type="Pfam" id="PF22062"/>
    </source>
</evidence>
<feature type="domain" description="DNA polymerase alpha subunit B OB" evidence="9">
    <location>
        <begin position="224"/>
        <end position="331"/>
    </location>
</feature>
<evidence type="ECO:0000313" key="13">
    <source>
        <dbReference type="Proteomes" id="UP001430584"/>
    </source>
</evidence>
<dbReference type="PIRSF" id="PIRSF018300">
    <property type="entry name" value="DNA_pol_alph_2"/>
    <property type="match status" value="1"/>
</dbReference>
<evidence type="ECO:0000256" key="2">
    <source>
        <dbReference type="ARBA" id="ARBA00007299"/>
    </source>
</evidence>
<dbReference type="GO" id="GO:0003677">
    <property type="term" value="F:DNA binding"/>
    <property type="evidence" value="ECO:0007669"/>
    <property type="project" value="InterPro"/>
</dbReference>
<evidence type="ECO:0000256" key="5">
    <source>
        <dbReference type="ARBA" id="ARBA00023242"/>
    </source>
</evidence>
<dbReference type="RefSeq" id="XP_066636584.1">
    <property type="nucleotide sequence ID" value="XM_066774017.1"/>
</dbReference>
<dbReference type="GO" id="GO:0005658">
    <property type="term" value="C:alpha DNA polymerase:primase complex"/>
    <property type="evidence" value="ECO:0007669"/>
    <property type="project" value="TreeGrafter"/>
</dbReference>
<dbReference type="PANTHER" id="PTHR23061">
    <property type="entry name" value="DNA POLYMERASE 2 ALPHA 70 KDA SUBUNIT"/>
    <property type="match status" value="1"/>
</dbReference>
<feature type="compositionally biased region" description="Basic and acidic residues" evidence="7">
    <location>
        <begin position="77"/>
        <end position="91"/>
    </location>
</feature>
<dbReference type="OrthoDB" id="336885at2759"/>
<dbReference type="InterPro" id="IPR016722">
    <property type="entry name" value="DNA_pol_alpha_bsu"/>
</dbReference>
<dbReference type="InterPro" id="IPR007185">
    <property type="entry name" value="DNA_pol_a/d/e_bsu"/>
</dbReference>
<dbReference type="Pfam" id="PF04042">
    <property type="entry name" value="DNA_pol_E_B"/>
    <property type="match status" value="1"/>
</dbReference>
<keyword evidence="4 6" id="KW-0235">DNA replication</keyword>
<feature type="domain" description="DNA polymerase alpha/delta/epsilon subunit B" evidence="8">
    <location>
        <begin position="372"/>
        <end position="623"/>
    </location>
</feature>
<accession>A0A1S8B6P5</accession>
<dbReference type="GO" id="GO:0006270">
    <property type="term" value="P:DNA replication initiation"/>
    <property type="evidence" value="ECO:0007669"/>
    <property type="project" value="TreeGrafter"/>
</dbReference>
<dbReference type="STRING" id="420778.A0A1S8B6P5"/>
<keyword evidence="5 6" id="KW-0539">Nucleus</keyword>
<gene>
    <name evidence="10" type="primary">POL12</name>
    <name evidence="11" type="ORF">BK809_0004591</name>
    <name evidence="10" type="ORF">SLS55_002536</name>
</gene>
<evidence type="ECO:0000256" key="7">
    <source>
        <dbReference type="SAM" id="MobiDB-lite"/>
    </source>
</evidence>
<comment type="caution">
    <text evidence="11">The sequence shown here is derived from an EMBL/GenBank/DDBJ whole genome shotgun (WGS) entry which is preliminary data.</text>
</comment>
<evidence type="ECO:0000256" key="6">
    <source>
        <dbReference type="PIRNR" id="PIRNR018300"/>
    </source>
</evidence>
<comment type="similarity">
    <text evidence="2 6">Belongs to the DNA polymerase alpha subunit B family.</text>
</comment>
<dbReference type="AlphaFoldDB" id="A0A1S8B6P5"/>
<proteinExistence type="inferred from homology"/>